<evidence type="ECO:0000256" key="5">
    <source>
        <dbReference type="ARBA" id="ARBA00023136"/>
    </source>
</evidence>
<dbReference type="InterPro" id="IPR011701">
    <property type="entry name" value="MFS"/>
</dbReference>
<feature type="transmembrane region" description="Helical" evidence="7">
    <location>
        <begin position="81"/>
        <end position="105"/>
    </location>
</feature>
<evidence type="ECO:0000256" key="2">
    <source>
        <dbReference type="ARBA" id="ARBA00022448"/>
    </source>
</evidence>
<feature type="transmembrane region" description="Helical" evidence="7">
    <location>
        <begin position="455"/>
        <end position="476"/>
    </location>
</feature>
<evidence type="ECO:0000313" key="8">
    <source>
        <dbReference type="EMBL" id="KAH6589815.1"/>
    </source>
</evidence>
<feature type="compositionally biased region" description="Low complexity" evidence="6">
    <location>
        <begin position="11"/>
        <end position="33"/>
    </location>
</feature>
<dbReference type="InterPro" id="IPR036259">
    <property type="entry name" value="MFS_trans_sf"/>
</dbReference>
<evidence type="ECO:0008006" key="10">
    <source>
        <dbReference type="Google" id="ProtNLM"/>
    </source>
</evidence>
<dbReference type="Pfam" id="PF07690">
    <property type="entry name" value="MFS_1"/>
    <property type="match status" value="1"/>
</dbReference>
<dbReference type="PANTHER" id="PTHR23504:SF15">
    <property type="entry name" value="MAJOR FACILITATOR SUPERFAMILY (MFS) PROFILE DOMAIN-CONTAINING PROTEIN"/>
    <property type="match status" value="1"/>
</dbReference>
<sequence length="686" mass="73089">MSPLRERLLASTAASPLTSSERPSATSTTSLSSPYRGNSYISSQHQQPLLQHQRARLSRSLRSARSARSGQPVSDSEARQIFLLLYVGLMGSSFYMPLFAMNLVWGGVSDRYGGKPVLIAGLVMCLITSVVMGFSQTYWLTIACRFAAGIFGANSTVAKGMLGEIARDDAGRSWAYAIYSSVYGVVGILGPILGGLLADPAKLYPGTFGNIALLRNFPFLLPCMLGAVPAVICLATTMVFVRGRHSGHAHSYDTVNISEDELDLYTNAAFDYSRRDPNTYTGSILMDDVGSVAVSSSADTPVRLARRKLSYTATSPDTTIGNESNRYSETDIDMGYSNHVAGDAIGDELTSITSLPLVRDVDSVASQLEDNVTMGSERRPSPSPRNSLIPESATSTAIFPQRAAHDCISRSHVASDSNSLNDANPDDMTDYSAERTSTMSLTPYSLFSLRTLGPILLYCTIALTNIMYVTSLPLYLSAPREVSSLAIITPQISNMTNQSISAVSHPRSGVGAGLNSRDTSFYLMAISATKLLTQMVLFKHIKSYFVFRGESRGSFQAAMALYIPAHFAIPIASSMVAFIPSNTPVPLVFTTAMCIIMSLFGIAEAVAYVSVIVLITESASGTGALGLAHGFASTMAACVRTLGPALVGILWEIGASFIAPGASVWVVFGGGAAVAFMGVIAAWAIR</sequence>
<feature type="region of interest" description="Disordered" evidence="6">
    <location>
        <begin position="368"/>
        <end position="392"/>
    </location>
</feature>
<comment type="subcellular location">
    <subcellularLocation>
        <location evidence="1">Membrane</location>
        <topology evidence="1">Multi-pass membrane protein</topology>
    </subcellularLocation>
</comment>
<name>A0ABQ8F3B9_9FUNG</name>
<evidence type="ECO:0000256" key="4">
    <source>
        <dbReference type="ARBA" id="ARBA00022989"/>
    </source>
</evidence>
<accession>A0ABQ8F3B9</accession>
<organism evidence="8 9">
    <name type="scientific">Batrachochytrium salamandrivorans</name>
    <dbReference type="NCBI Taxonomy" id="1357716"/>
    <lineage>
        <taxon>Eukaryota</taxon>
        <taxon>Fungi</taxon>
        <taxon>Fungi incertae sedis</taxon>
        <taxon>Chytridiomycota</taxon>
        <taxon>Chytridiomycota incertae sedis</taxon>
        <taxon>Chytridiomycetes</taxon>
        <taxon>Rhizophydiales</taxon>
        <taxon>Rhizophydiales incertae sedis</taxon>
        <taxon>Batrachochytrium</taxon>
    </lineage>
</organism>
<dbReference type="PANTHER" id="PTHR23504">
    <property type="entry name" value="MAJOR FACILITATOR SUPERFAMILY DOMAIN-CONTAINING PROTEIN 10"/>
    <property type="match status" value="1"/>
</dbReference>
<dbReference type="EMBL" id="JAFCIX010000439">
    <property type="protein sequence ID" value="KAH6589815.1"/>
    <property type="molecule type" value="Genomic_DNA"/>
</dbReference>
<keyword evidence="9" id="KW-1185">Reference proteome</keyword>
<feature type="transmembrane region" description="Helical" evidence="7">
    <location>
        <begin position="627"/>
        <end position="651"/>
    </location>
</feature>
<feature type="transmembrane region" description="Helical" evidence="7">
    <location>
        <begin position="174"/>
        <end position="197"/>
    </location>
</feature>
<protein>
    <recommendedName>
        <fullName evidence="10">Major facilitator superfamily (MFS) profile domain-containing protein</fullName>
    </recommendedName>
</protein>
<evidence type="ECO:0000313" key="9">
    <source>
        <dbReference type="Proteomes" id="UP001648503"/>
    </source>
</evidence>
<feature type="transmembrane region" description="Helical" evidence="7">
    <location>
        <begin position="585"/>
        <end position="615"/>
    </location>
</feature>
<feature type="transmembrane region" description="Helical" evidence="7">
    <location>
        <begin position="217"/>
        <end position="241"/>
    </location>
</feature>
<proteinExistence type="predicted"/>
<dbReference type="Gene3D" id="1.20.1250.20">
    <property type="entry name" value="MFS general substrate transporter like domains"/>
    <property type="match status" value="1"/>
</dbReference>
<dbReference type="SUPFAM" id="SSF103473">
    <property type="entry name" value="MFS general substrate transporter"/>
    <property type="match status" value="1"/>
</dbReference>
<feature type="transmembrane region" description="Helical" evidence="7">
    <location>
        <begin position="117"/>
        <end position="134"/>
    </location>
</feature>
<dbReference type="Proteomes" id="UP001648503">
    <property type="component" value="Unassembled WGS sequence"/>
</dbReference>
<evidence type="ECO:0000256" key="6">
    <source>
        <dbReference type="SAM" id="MobiDB-lite"/>
    </source>
</evidence>
<keyword evidence="5 7" id="KW-0472">Membrane</keyword>
<reference evidence="8 9" key="1">
    <citation type="submission" date="2021-02" db="EMBL/GenBank/DDBJ databases">
        <title>Variation within the Batrachochytrium salamandrivorans European outbreak.</title>
        <authorList>
            <person name="Kelly M."/>
            <person name="Pasmans F."/>
            <person name="Shea T.P."/>
            <person name="Munoz J.F."/>
            <person name="Carranza S."/>
            <person name="Cuomo C.A."/>
            <person name="Martel A."/>
        </authorList>
    </citation>
    <scope>NUCLEOTIDE SEQUENCE [LARGE SCALE GENOMIC DNA]</scope>
    <source>
        <strain evidence="8 9">AMFP18/2</strain>
    </source>
</reference>
<gene>
    <name evidence="8" type="ORF">BASA50_009785</name>
</gene>
<keyword evidence="3 7" id="KW-0812">Transmembrane</keyword>
<evidence type="ECO:0000256" key="1">
    <source>
        <dbReference type="ARBA" id="ARBA00004141"/>
    </source>
</evidence>
<evidence type="ECO:0000256" key="3">
    <source>
        <dbReference type="ARBA" id="ARBA00022692"/>
    </source>
</evidence>
<comment type="caution">
    <text evidence="8">The sequence shown here is derived from an EMBL/GenBank/DDBJ whole genome shotgun (WGS) entry which is preliminary data.</text>
</comment>
<feature type="transmembrane region" description="Helical" evidence="7">
    <location>
        <begin position="559"/>
        <end position="579"/>
    </location>
</feature>
<evidence type="ECO:0000256" key="7">
    <source>
        <dbReference type="SAM" id="Phobius"/>
    </source>
</evidence>
<feature type="transmembrane region" description="Helical" evidence="7">
    <location>
        <begin position="663"/>
        <end position="685"/>
    </location>
</feature>
<keyword evidence="4 7" id="KW-1133">Transmembrane helix</keyword>
<feature type="transmembrane region" description="Helical" evidence="7">
    <location>
        <begin position="521"/>
        <end position="538"/>
    </location>
</feature>
<keyword evidence="2" id="KW-0813">Transport</keyword>
<feature type="region of interest" description="Disordered" evidence="6">
    <location>
        <begin position="11"/>
        <end position="34"/>
    </location>
</feature>